<dbReference type="InterPro" id="IPR032710">
    <property type="entry name" value="NTF2-like_dom_sf"/>
</dbReference>
<dbReference type="Gene3D" id="3.10.450.50">
    <property type="match status" value="1"/>
</dbReference>
<dbReference type="InterPro" id="IPR013100">
    <property type="entry name" value="LEH"/>
</dbReference>
<organism evidence="2 3">
    <name type="scientific">Oleiphilus messinensis</name>
    <dbReference type="NCBI Taxonomy" id="141451"/>
    <lineage>
        <taxon>Bacteria</taxon>
        <taxon>Pseudomonadati</taxon>
        <taxon>Pseudomonadota</taxon>
        <taxon>Gammaproteobacteria</taxon>
        <taxon>Oceanospirillales</taxon>
        <taxon>Oleiphilaceae</taxon>
        <taxon>Oleiphilus</taxon>
    </lineage>
</organism>
<dbReference type="SUPFAM" id="SSF54427">
    <property type="entry name" value="NTF2-like"/>
    <property type="match status" value="1"/>
</dbReference>
<dbReference type="EMBL" id="CP021425">
    <property type="protein sequence ID" value="ARU59335.1"/>
    <property type="molecule type" value="Genomic_DNA"/>
</dbReference>
<evidence type="ECO:0000313" key="2">
    <source>
        <dbReference type="EMBL" id="ARU59335.1"/>
    </source>
</evidence>
<name>A0A1Y0III3_9GAMM</name>
<gene>
    <name evidence="2" type="ORF">OLMES_5355</name>
</gene>
<feature type="domain" description="Limonene-1,2-epoxide hydrolase" evidence="1">
    <location>
        <begin position="12"/>
        <end position="129"/>
    </location>
</feature>
<dbReference type="RefSeq" id="WP_087464021.1">
    <property type="nucleotide sequence ID" value="NZ_CP021425.1"/>
</dbReference>
<dbReference type="KEGG" id="ome:OLMES_5355"/>
<dbReference type="AlphaFoldDB" id="A0A1Y0III3"/>
<dbReference type="Pfam" id="PF07858">
    <property type="entry name" value="LEH"/>
    <property type="match status" value="1"/>
</dbReference>
<keyword evidence="3" id="KW-1185">Reference proteome</keyword>
<dbReference type="Proteomes" id="UP000196027">
    <property type="component" value="Chromosome"/>
</dbReference>
<accession>A0A1Y0III3</accession>
<evidence type="ECO:0000259" key="1">
    <source>
        <dbReference type="Pfam" id="PF07858"/>
    </source>
</evidence>
<dbReference type="OrthoDB" id="9781757at2"/>
<reference evidence="2 3" key="1">
    <citation type="submission" date="2017-05" db="EMBL/GenBank/DDBJ databases">
        <title>Genomic insights into alkan degradation activity of Oleiphilus messinensis.</title>
        <authorList>
            <person name="Kozyavkin S.A."/>
            <person name="Slesarev A.I."/>
            <person name="Golyshin P.N."/>
            <person name="Korzhenkov A."/>
            <person name="Golyshina O.N."/>
            <person name="Toshchakov S.V."/>
        </authorList>
    </citation>
    <scope>NUCLEOTIDE SEQUENCE [LARGE SCALE GENOMIC DNA]</scope>
    <source>
        <strain evidence="2 3">ME102</strain>
    </source>
</reference>
<evidence type="ECO:0000313" key="3">
    <source>
        <dbReference type="Proteomes" id="UP000196027"/>
    </source>
</evidence>
<protein>
    <submittedName>
        <fullName evidence="2">Limonene-1,2-epoxide hydrolase</fullName>
    </submittedName>
</protein>
<sequence length="150" mass="16895">MATIKTPDNFPEKVVSDFLHALEIQDYETAERLLHPDIRYTNVSLPTIKGDKRVGRLIRLALRRGTGFAVQIHEMASNGNVVLTERTDILKVGPLHVGFWVCGRFQVQNGQIIVWRDYFDWMSISKGTLKGLAGTLIPGLRPKLPVELNS</sequence>
<dbReference type="GO" id="GO:0016787">
    <property type="term" value="F:hydrolase activity"/>
    <property type="evidence" value="ECO:0007669"/>
    <property type="project" value="UniProtKB-KW"/>
</dbReference>
<keyword evidence="2" id="KW-0378">Hydrolase</keyword>
<proteinExistence type="predicted"/>